<dbReference type="InterPro" id="IPR038765">
    <property type="entry name" value="Papain-like_cys_pep_sf"/>
</dbReference>
<protein>
    <recommendedName>
        <fullName evidence="2">Transglutaminase-like domain-containing protein</fullName>
    </recommendedName>
</protein>
<dbReference type="Pfam" id="PF01841">
    <property type="entry name" value="Transglut_core"/>
    <property type="match status" value="1"/>
</dbReference>
<organism evidence="3 4">
    <name type="scientific">Engelhardtia mirabilis</name>
    <dbReference type="NCBI Taxonomy" id="2528011"/>
    <lineage>
        <taxon>Bacteria</taxon>
        <taxon>Pseudomonadati</taxon>
        <taxon>Planctomycetota</taxon>
        <taxon>Planctomycetia</taxon>
        <taxon>Planctomycetia incertae sedis</taxon>
        <taxon>Engelhardtia</taxon>
    </lineage>
</organism>
<dbReference type="Pfam" id="PF09899">
    <property type="entry name" value="DUF2126"/>
    <property type="match status" value="1"/>
</dbReference>
<evidence type="ECO:0000313" key="3">
    <source>
        <dbReference type="EMBL" id="QDU66136.1"/>
    </source>
</evidence>
<accession>A0A518BGQ3</accession>
<evidence type="ECO:0000313" key="4">
    <source>
        <dbReference type="Proteomes" id="UP000316921"/>
    </source>
</evidence>
<evidence type="ECO:0000259" key="2">
    <source>
        <dbReference type="SMART" id="SM00460"/>
    </source>
</evidence>
<feature type="domain" description="Transglutaminase-like" evidence="2">
    <location>
        <begin position="172"/>
        <end position="248"/>
    </location>
</feature>
<dbReference type="RefSeq" id="WP_145063422.1">
    <property type="nucleotide sequence ID" value="NZ_CP036287.1"/>
</dbReference>
<dbReference type="InterPro" id="IPR013589">
    <property type="entry name" value="Bac_transglu_N"/>
</dbReference>
<dbReference type="Proteomes" id="UP000316921">
    <property type="component" value="Chromosome"/>
</dbReference>
<evidence type="ECO:0000256" key="1">
    <source>
        <dbReference type="SAM" id="MobiDB-lite"/>
    </source>
</evidence>
<dbReference type="InterPro" id="IPR018667">
    <property type="entry name" value="DUF2126"/>
</dbReference>
<dbReference type="PANTHER" id="PTHR33490:SF1">
    <property type="entry name" value="SLL1233 PROTEIN"/>
    <property type="match status" value="1"/>
</dbReference>
<keyword evidence="4" id="KW-1185">Reference proteome</keyword>
<feature type="compositionally biased region" description="Basic and acidic residues" evidence="1">
    <location>
        <begin position="580"/>
        <end position="593"/>
    </location>
</feature>
<dbReference type="PANTHER" id="PTHR33490">
    <property type="entry name" value="BLR5614 PROTEIN-RELATED"/>
    <property type="match status" value="1"/>
</dbReference>
<dbReference type="Gene3D" id="3.10.620.30">
    <property type="match status" value="1"/>
</dbReference>
<reference evidence="3 4" key="1">
    <citation type="submission" date="2019-02" db="EMBL/GenBank/DDBJ databases">
        <title>Deep-cultivation of Planctomycetes and their phenomic and genomic characterization uncovers novel biology.</title>
        <authorList>
            <person name="Wiegand S."/>
            <person name="Jogler M."/>
            <person name="Boedeker C."/>
            <person name="Pinto D."/>
            <person name="Vollmers J."/>
            <person name="Rivas-Marin E."/>
            <person name="Kohn T."/>
            <person name="Peeters S.H."/>
            <person name="Heuer A."/>
            <person name="Rast P."/>
            <person name="Oberbeckmann S."/>
            <person name="Bunk B."/>
            <person name="Jeske O."/>
            <person name="Meyerdierks A."/>
            <person name="Storesund J.E."/>
            <person name="Kallscheuer N."/>
            <person name="Luecker S."/>
            <person name="Lage O.M."/>
            <person name="Pohl T."/>
            <person name="Merkel B.J."/>
            <person name="Hornburger P."/>
            <person name="Mueller R.-W."/>
            <person name="Bruemmer F."/>
            <person name="Labrenz M."/>
            <person name="Spormann A.M."/>
            <person name="Op den Camp H."/>
            <person name="Overmann J."/>
            <person name="Amann R."/>
            <person name="Jetten M.S.M."/>
            <person name="Mascher T."/>
            <person name="Medema M.H."/>
            <person name="Devos D.P."/>
            <person name="Kaster A.-K."/>
            <person name="Ovreas L."/>
            <person name="Rohde M."/>
            <person name="Galperin M.Y."/>
            <person name="Jogler C."/>
        </authorList>
    </citation>
    <scope>NUCLEOTIDE SEQUENCE [LARGE SCALE GENOMIC DNA]</scope>
    <source>
        <strain evidence="3 4">Pla133</strain>
    </source>
</reference>
<name>A0A518BGQ3_9BACT</name>
<dbReference type="SUPFAM" id="SSF54001">
    <property type="entry name" value="Cysteine proteinases"/>
    <property type="match status" value="1"/>
</dbReference>
<sequence>MGIRVAINHKTVYRYDRSIRLGPQVVRLRPAPHCRTPILSYSLRAEPAKHFINWQQDPQSNYQARLVFPDKTRHLELEVDLVAELEVVNPFDFFLEPAAETYPIEYDEGLAQQLVPYLKSGPQGERFERYLAKFDRAEVKTIDFIVGFNQQVNADLSYVLRYEQNLQTPEETLELGRGACRDFAWLQVHLLRRLGFAARFASGYSVQLAPDIKSLDGPSGVSADIVDLHAWVEVYLPGAGWIGLDGTCGLMAGEGHIPLACSAEPEDAAPISGALDECEVEFEIVMTVERIAESPRHTRPYSEETWEQILECGAAVDRELERGDVRLTQGGEPTFVSIDDYVGEEWTTDALGDRKRFLSEELVRRLRERWSPGGALHYGQGKWYPGESLPRWALACYWRTDGEPLWKDLRWLAAPDDAGAAGADEAGEFARALAARLGAEVDHVIPAYEDPIYFAWREGKLPINLEPGDKRLEDPEERERMRRTFDRGLSVPVGWVLPIERVARGDGMVWRSELWMLRAQRVLLAPGDSPVGLRLPLGSLPWTPPSKRPVPAIPDPLEPRQPLPPREALGQLRVSAHLEPLEPGKQPEPETHGRGTAVPGEIRSALTVESRGGRVHVFLPPTHTLEDYVDLLASIEETAAELEQPVIVEGYEPPADPRLRVFKVTPDPGVIEVNVQPAASWDELVSITTELYEEARQNRLGTDKFMVDGRVVGTGGGNHVVMGGVTAADSPFLRRPHLLRSILGFWNNHPSLSYLFSSLFVGPTSQAPRIDESRADGIYELEIAFAQVPEEGPISPWIVDRIFRDLLVDSSGNTHRSEVCIDKLYSPDSSSGRLGLVEFRCFEMPAHGRMSLAQQLLLRAIIARFWDRPYRAPLRRWGTALHERFLLPWFCWRDLLDLLAEVSEGDRRLDPEWFRPHFEFRFPRIGAVQWDRTELELRIAQEPWNVTGEDPGGGGTVRYVDSSVERVQVRVTGFDESRYDVACNGVRVPLHSTGSPGEFVAGVRFRAWRPPRCLHPTIDVHAPLVFDLVDRWSGRAVAGCTYHVSHPGGRHHEEPPVNHLEAETRRRERFFANGHTPGPFEPVDLEPSAEFPLTLDLRRL</sequence>
<feature type="region of interest" description="Disordered" evidence="1">
    <location>
        <begin position="544"/>
        <end position="565"/>
    </location>
</feature>
<dbReference type="KEGG" id="pbap:Pla133_12020"/>
<dbReference type="EMBL" id="CP036287">
    <property type="protein sequence ID" value="QDU66136.1"/>
    <property type="molecule type" value="Genomic_DNA"/>
</dbReference>
<dbReference type="Pfam" id="PF08379">
    <property type="entry name" value="Bact_transglu_N"/>
    <property type="match status" value="1"/>
</dbReference>
<feature type="region of interest" description="Disordered" evidence="1">
    <location>
        <begin position="580"/>
        <end position="599"/>
    </location>
</feature>
<dbReference type="AlphaFoldDB" id="A0A518BGQ3"/>
<gene>
    <name evidence="3" type="ORF">Pla133_12020</name>
</gene>
<dbReference type="InterPro" id="IPR002931">
    <property type="entry name" value="Transglutaminase-like"/>
</dbReference>
<proteinExistence type="predicted"/>
<dbReference type="SMART" id="SM00460">
    <property type="entry name" value="TGc"/>
    <property type="match status" value="1"/>
</dbReference>